<keyword evidence="3" id="KW-0238">DNA-binding</keyword>
<dbReference type="InterPro" id="IPR058163">
    <property type="entry name" value="LysR-type_TF_proteobact-type"/>
</dbReference>
<reference evidence="6 7" key="1">
    <citation type="journal article" date="2016" name="ISME J.">
        <title>Global occurrence and heterogeneity of the Roseobacter-clade species Ruegeria mobilis.</title>
        <authorList>
            <person name="Sonnenschein E."/>
            <person name="Gram L."/>
        </authorList>
    </citation>
    <scope>NUCLEOTIDE SEQUENCE [LARGE SCALE GENOMIC DNA]</scope>
    <source>
        <strain evidence="6 7">F1926</strain>
    </source>
</reference>
<dbReference type="PROSITE" id="PS50931">
    <property type="entry name" value="HTH_LYSR"/>
    <property type="match status" value="1"/>
</dbReference>
<feature type="domain" description="HTH lysR-type" evidence="5">
    <location>
        <begin position="1"/>
        <end position="59"/>
    </location>
</feature>
<dbReference type="Pfam" id="PF00126">
    <property type="entry name" value="HTH_1"/>
    <property type="match status" value="1"/>
</dbReference>
<dbReference type="Gene3D" id="1.10.10.10">
    <property type="entry name" value="Winged helix-like DNA-binding domain superfamily/Winged helix DNA-binding domain"/>
    <property type="match status" value="1"/>
</dbReference>
<dbReference type="PANTHER" id="PTHR30537">
    <property type="entry name" value="HTH-TYPE TRANSCRIPTIONAL REGULATOR"/>
    <property type="match status" value="1"/>
</dbReference>
<evidence type="ECO:0000256" key="2">
    <source>
        <dbReference type="ARBA" id="ARBA00023015"/>
    </source>
</evidence>
<dbReference type="InterPro" id="IPR000847">
    <property type="entry name" value="LysR_HTH_N"/>
</dbReference>
<dbReference type="KEGG" id="rmb:K529_002870"/>
<dbReference type="InterPro" id="IPR036388">
    <property type="entry name" value="WH-like_DNA-bd_sf"/>
</dbReference>
<evidence type="ECO:0000313" key="7">
    <source>
        <dbReference type="Proteomes" id="UP000013243"/>
    </source>
</evidence>
<dbReference type="GeneID" id="28248740"/>
<evidence type="ECO:0000313" key="6">
    <source>
        <dbReference type="EMBL" id="ANP39700.1"/>
    </source>
</evidence>
<evidence type="ECO:0000256" key="4">
    <source>
        <dbReference type="ARBA" id="ARBA00023163"/>
    </source>
</evidence>
<dbReference type="InterPro" id="IPR005119">
    <property type="entry name" value="LysR_subst-bd"/>
</dbReference>
<proteinExistence type="inferred from homology"/>
<keyword evidence="2" id="KW-0805">Transcription regulation</keyword>
<dbReference type="AlphaFoldDB" id="A0A1B0ZZD9"/>
<dbReference type="RefSeq" id="WP_046002399.1">
    <property type="nucleotide sequence ID" value="NZ_CP015230.1"/>
</dbReference>
<evidence type="ECO:0000256" key="3">
    <source>
        <dbReference type="ARBA" id="ARBA00023125"/>
    </source>
</evidence>
<organism evidence="6 7">
    <name type="scientific">Tritonibacter mobilis F1926</name>
    <dbReference type="NCBI Taxonomy" id="1265309"/>
    <lineage>
        <taxon>Bacteria</taxon>
        <taxon>Pseudomonadati</taxon>
        <taxon>Pseudomonadota</taxon>
        <taxon>Alphaproteobacteria</taxon>
        <taxon>Rhodobacterales</taxon>
        <taxon>Paracoccaceae</taxon>
        <taxon>Tritonibacter</taxon>
    </lineage>
</organism>
<dbReference type="GO" id="GO:0003700">
    <property type="term" value="F:DNA-binding transcription factor activity"/>
    <property type="evidence" value="ECO:0007669"/>
    <property type="project" value="InterPro"/>
</dbReference>
<protein>
    <submittedName>
        <fullName evidence="6">LysR family transcriptional regulator</fullName>
    </submittedName>
</protein>
<dbReference type="GO" id="GO:0003677">
    <property type="term" value="F:DNA binding"/>
    <property type="evidence" value="ECO:0007669"/>
    <property type="project" value="UniProtKB-KW"/>
</dbReference>
<accession>A0A1B0ZZD9</accession>
<dbReference type="Gene3D" id="3.40.190.290">
    <property type="match status" value="2"/>
</dbReference>
<dbReference type="SUPFAM" id="SSF53850">
    <property type="entry name" value="Periplasmic binding protein-like II"/>
    <property type="match status" value="1"/>
</dbReference>
<dbReference type="PANTHER" id="PTHR30537:SF5">
    <property type="entry name" value="HTH-TYPE TRANSCRIPTIONAL ACTIVATOR TTDR-RELATED"/>
    <property type="match status" value="1"/>
</dbReference>
<keyword evidence="4" id="KW-0804">Transcription</keyword>
<sequence length="280" mass="30182">MNDLQNIETFAEVAGQLSFAGAARRLGLPPSTVTSRVRALEQSLGVRLLDRTTRSTALTAEGAVFLERCQRALAEIEAARSLVSADVSASGPVRLSVPTALPMDQLARLTRDFLARHPKIHVDITVEDRATDFVRDGIDVALRGNRPGGADLIARLLSQMPVQLVAPPGRLRDESLPILGPLTRHLNSSPLPGQAHCESFALARELTLAGAARACLPLSLCEQDAKTGSVEIAPPPPGVESQLGLYLVYQDRRHQPQRVRLFIDALVAEFSSPSEPAQSR</sequence>
<evidence type="ECO:0000256" key="1">
    <source>
        <dbReference type="ARBA" id="ARBA00009437"/>
    </source>
</evidence>
<evidence type="ECO:0000259" key="5">
    <source>
        <dbReference type="PROSITE" id="PS50931"/>
    </source>
</evidence>
<dbReference type="Pfam" id="PF03466">
    <property type="entry name" value="LysR_substrate"/>
    <property type="match status" value="1"/>
</dbReference>
<dbReference type="SUPFAM" id="SSF46785">
    <property type="entry name" value="Winged helix' DNA-binding domain"/>
    <property type="match status" value="1"/>
</dbReference>
<comment type="similarity">
    <text evidence="1">Belongs to the LysR transcriptional regulatory family.</text>
</comment>
<dbReference type="OrthoDB" id="9813056at2"/>
<dbReference type="FunFam" id="1.10.10.10:FF:000001">
    <property type="entry name" value="LysR family transcriptional regulator"/>
    <property type="match status" value="1"/>
</dbReference>
<name>A0A1B0ZZD9_9RHOB</name>
<dbReference type="EMBL" id="CP015230">
    <property type="protein sequence ID" value="ANP39700.1"/>
    <property type="molecule type" value="Genomic_DNA"/>
</dbReference>
<dbReference type="Proteomes" id="UP000013243">
    <property type="component" value="Chromosome"/>
</dbReference>
<dbReference type="InterPro" id="IPR036390">
    <property type="entry name" value="WH_DNA-bd_sf"/>
</dbReference>
<gene>
    <name evidence="6" type="ORF">K529_002870</name>
</gene>
<dbReference type="STRING" id="1265309.K529_002870"/>